<dbReference type="PATRIC" id="fig|869212.3.peg.2461"/>
<dbReference type="GO" id="GO:0071111">
    <property type="term" value="F:cyclic-guanylate-specific phosphodiesterase activity"/>
    <property type="evidence" value="ECO:0007669"/>
    <property type="project" value="InterPro"/>
</dbReference>
<proteinExistence type="predicted"/>
<dbReference type="Proteomes" id="UP000006048">
    <property type="component" value="Chromosome"/>
</dbReference>
<evidence type="ECO:0000256" key="1">
    <source>
        <dbReference type="PROSITE-ProRule" id="PRU00169"/>
    </source>
</evidence>
<dbReference type="Gene3D" id="3.20.20.450">
    <property type="entry name" value="EAL domain"/>
    <property type="match status" value="1"/>
</dbReference>
<dbReference type="CDD" id="cd01948">
    <property type="entry name" value="EAL"/>
    <property type="match status" value="1"/>
</dbReference>
<dbReference type="InterPro" id="IPR011006">
    <property type="entry name" value="CheY-like_superfamily"/>
</dbReference>
<dbReference type="PROSITE" id="PS50883">
    <property type="entry name" value="EAL"/>
    <property type="match status" value="1"/>
</dbReference>
<feature type="domain" description="Response regulatory" evidence="2">
    <location>
        <begin position="4"/>
        <end position="116"/>
    </location>
</feature>
<dbReference type="HOGENOM" id="CLU_000445_70_50_12"/>
<dbReference type="InterPro" id="IPR001789">
    <property type="entry name" value="Sig_transdc_resp-reg_receiver"/>
</dbReference>
<feature type="domain" description="EAL" evidence="3">
    <location>
        <begin position="316"/>
        <end position="556"/>
    </location>
</feature>
<dbReference type="EMBL" id="CP002959">
    <property type="protein sequence ID" value="AFM13087.1"/>
    <property type="molecule type" value="Genomic_DNA"/>
</dbReference>
<dbReference type="InterPro" id="IPR001633">
    <property type="entry name" value="EAL_dom"/>
</dbReference>
<dbReference type="Pfam" id="PF00072">
    <property type="entry name" value="Response_reg"/>
    <property type="match status" value="1"/>
</dbReference>
<organism evidence="4 5">
    <name type="scientific">Turneriella parva (strain ATCC BAA-1111 / DSM 21527 / NCTC 11395 / H)</name>
    <name type="common">Leptospira parva</name>
    <dbReference type="NCBI Taxonomy" id="869212"/>
    <lineage>
        <taxon>Bacteria</taxon>
        <taxon>Pseudomonadati</taxon>
        <taxon>Spirochaetota</taxon>
        <taxon>Spirochaetia</taxon>
        <taxon>Leptospirales</taxon>
        <taxon>Leptospiraceae</taxon>
        <taxon>Turneriella</taxon>
    </lineage>
</organism>
<dbReference type="InterPro" id="IPR035919">
    <property type="entry name" value="EAL_sf"/>
</dbReference>
<dbReference type="Pfam" id="PF00563">
    <property type="entry name" value="EAL"/>
    <property type="match status" value="1"/>
</dbReference>
<dbReference type="SUPFAM" id="SSF52172">
    <property type="entry name" value="CheY-like"/>
    <property type="match status" value="1"/>
</dbReference>
<evidence type="ECO:0000259" key="3">
    <source>
        <dbReference type="PROSITE" id="PS50883"/>
    </source>
</evidence>
<accession>I4B730</accession>
<dbReference type="RefSeq" id="WP_014803593.1">
    <property type="nucleotide sequence ID" value="NC_018020.1"/>
</dbReference>
<keyword evidence="5" id="KW-1185">Reference proteome</keyword>
<dbReference type="PANTHER" id="PTHR33121">
    <property type="entry name" value="CYCLIC DI-GMP PHOSPHODIESTERASE PDEF"/>
    <property type="match status" value="1"/>
</dbReference>
<evidence type="ECO:0000313" key="5">
    <source>
        <dbReference type="Proteomes" id="UP000006048"/>
    </source>
</evidence>
<evidence type="ECO:0000313" key="4">
    <source>
        <dbReference type="EMBL" id="AFM13087.1"/>
    </source>
</evidence>
<dbReference type="OrthoDB" id="366324at2"/>
<name>I4B730_TURPD</name>
<dbReference type="KEGG" id="tpx:Turpa_2445"/>
<dbReference type="STRING" id="869212.Turpa_2445"/>
<dbReference type="AlphaFoldDB" id="I4B730"/>
<sequence>MAKRVVLVDDDPVLLALSESILSTEYEVQSFTSPESALFAVAAEVPDLIVSDVVMPLMSGYEFCEKVRKIPECADVPVLLISAYGDPVRAVESGADDYLLKPYRTEDLLGAARELIVIRSHEARMNLNLIGQQLLIAGQEKAIDAHAPDTVTGLPSLYATIPQIRAALGPDSHVLIVYLDISPLHDRDEIYGWKAFDQLLKAVAEILQKIEGFFISNDYFITMNRPLSNSIVIVQIDREGKYRSNPETMEIMIKSLQTKLLKELEYIFSNRTLKEFVLNIGYGQMFHKTSLPFIRLFYRALRDAEWTAHRKTEAQHLELKRDFSTFLRHGQVKTLFQPVFGEQNGQSVILGYEALSRGPEGQSLENPEILYNVAKELGQTAALDFKCFQAAISNAASMAPGLLLFVNVEPLSILTPEFKFFLLSQDKPFPADRLVFEITEREIIDNYAEFNRNLNFFRQLGIRIAIDDAGSGYSSLNQIARIKPDYVKLDALMVRDIDSDRFKQDIVDAFAAFAHKNGIIILAEGVETQAELEHVKRVGVDYWQGYHLARPAPEFL</sequence>
<gene>
    <name evidence="4" type="ordered locus">Turpa_2445</name>
</gene>
<reference evidence="4 5" key="1">
    <citation type="submission" date="2012-06" db="EMBL/GenBank/DDBJ databases">
        <title>The complete chromosome of genome of Turneriella parva DSM 21527.</title>
        <authorList>
            <consortium name="US DOE Joint Genome Institute (JGI-PGF)"/>
            <person name="Lucas S."/>
            <person name="Han J."/>
            <person name="Lapidus A."/>
            <person name="Bruce D."/>
            <person name="Goodwin L."/>
            <person name="Pitluck S."/>
            <person name="Peters L."/>
            <person name="Kyrpides N."/>
            <person name="Mavromatis K."/>
            <person name="Ivanova N."/>
            <person name="Mikhailova N."/>
            <person name="Chertkov O."/>
            <person name="Detter J.C."/>
            <person name="Tapia R."/>
            <person name="Han C."/>
            <person name="Land M."/>
            <person name="Hauser L."/>
            <person name="Markowitz V."/>
            <person name="Cheng J.-F."/>
            <person name="Hugenholtz P."/>
            <person name="Woyke T."/>
            <person name="Wu D."/>
            <person name="Gronow S."/>
            <person name="Wellnitz S."/>
            <person name="Brambilla E."/>
            <person name="Klenk H.-P."/>
            <person name="Eisen J.A."/>
        </authorList>
    </citation>
    <scope>NUCLEOTIDE SEQUENCE [LARGE SCALE GENOMIC DNA]</scope>
    <source>
        <strain evidence="5">ATCC BAA-1111 / DSM 21527 / NCTC 11395 / H</strain>
    </source>
</reference>
<dbReference type="SUPFAM" id="SSF141868">
    <property type="entry name" value="EAL domain-like"/>
    <property type="match status" value="1"/>
</dbReference>
<dbReference type="PANTHER" id="PTHR33121:SF76">
    <property type="entry name" value="SIGNALING PROTEIN"/>
    <property type="match status" value="1"/>
</dbReference>
<protein>
    <submittedName>
        <fullName evidence="4">Response regulator receiver modulated diguanylate phosphodiesterase</fullName>
    </submittedName>
</protein>
<dbReference type="SMART" id="SM00448">
    <property type="entry name" value="REC"/>
    <property type="match status" value="1"/>
</dbReference>
<evidence type="ECO:0000259" key="2">
    <source>
        <dbReference type="PROSITE" id="PS50110"/>
    </source>
</evidence>
<dbReference type="CDD" id="cd00156">
    <property type="entry name" value="REC"/>
    <property type="match status" value="1"/>
</dbReference>
<dbReference type="Gene3D" id="3.40.50.2300">
    <property type="match status" value="1"/>
</dbReference>
<feature type="modified residue" description="4-aspartylphosphate" evidence="1">
    <location>
        <position position="52"/>
    </location>
</feature>
<dbReference type="SMART" id="SM00052">
    <property type="entry name" value="EAL"/>
    <property type="match status" value="1"/>
</dbReference>
<keyword evidence="1" id="KW-0597">Phosphoprotein</keyword>
<dbReference type="GO" id="GO:0000160">
    <property type="term" value="P:phosphorelay signal transduction system"/>
    <property type="evidence" value="ECO:0007669"/>
    <property type="project" value="InterPro"/>
</dbReference>
<dbReference type="InterPro" id="IPR050706">
    <property type="entry name" value="Cyclic-di-GMP_PDE-like"/>
</dbReference>
<dbReference type="PROSITE" id="PS50110">
    <property type="entry name" value="RESPONSE_REGULATORY"/>
    <property type="match status" value="1"/>
</dbReference>